<evidence type="ECO:0000313" key="2">
    <source>
        <dbReference type="Proteomes" id="UP000598775"/>
    </source>
</evidence>
<proteinExistence type="predicted"/>
<protein>
    <submittedName>
        <fullName evidence="1">Uncharacterized protein</fullName>
    </submittedName>
</protein>
<sequence>MTVQRDDAWCKTATPEQRVAARKAGELDDYLGATRYRADAAESVRVATVKDRLTAEFYGMSLPQARAQVDSTVFASLRADMPAAKLALLDWVGKSTNEEVAAQEDAIREAVQ</sequence>
<dbReference type="EMBL" id="BMGP01000001">
    <property type="protein sequence ID" value="GGF11391.1"/>
    <property type="molecule type" value="Genomic_DNA"/>
</dbReference>
<dbReference type="AlphaFoldDB" id="A0A917B076"/>
<organism evidence="1 2">
    <name type="scientific">Subtercola lobariae</name>
    <dbReference type="NCBI Taxonomy" id="1588641"/>
    <lineage>
        <taxon>Bacteria</taxon>
        <taxon>Bacillati</taxon>
        <taxon>Actinomycetota</taxon>
        <taxon>Actinomycetes</taxon>
        <taxon>Micrococcales</taxon>
        <taxon>Microbacteriaceae</taxon>
        <taxon>Subtercola</taxon>
    </lineage>
</organism>
<dbReference type="RefSeq" id="WP_188672181.1">
    <property type="nucleotide sequence ID" value="NZ_BMGP01000001.1"/>
</dbReference>
<name>A0A917B076_9MICO</name>
<dbReference type="Proteomes" id="UP000598775">
    <property type="component" value="Unassembled WGS sequence"/>
</dbReference>
<accession>A0A917B076</accession>
<keyword evidence="2" id="KW-1185">Reference proteome</keyword>
<comment type="caution">
    <text evidence="1">The sequence shown here is derived from an EMBL/GenBank/DDBJ whole genome shotgun (WGS) entry which is preliminary data.</text>
</comment>
<gene>
    <name evidence="1" type="ORF">GCM10011399_01540</name>
</gene>
<evidence type="ECO:0000313" key="1">
    <source>
        <dbReference type="EMBL" id="GGF11391.1"/>
    </source>
</evidence>
<reference evidence="1 2" key="1">
    <citation type="journal article" date="2014" name="Int. J. Syst. Evol. Microbiol.">
        <title>Complete genome sequence of Corynebacterium casei LMG S-19264T (=DSM 44701T), isolated from a smear-ripened cheese.</title>
        <authorList>
            <consortium name="US DOE Joint Genome Institute (JGI-PGF)"/>
            <person name="Walter F."/>
            <person name="Albersmeier A."/>
            <person name="Kalinowski J."/>
            <person name="Ruckert C."/>
        </authorList>
    </citation>
    <scope>NUCLEOTIDE SEQUENCE [LARGE SCALE GENOMIC DNA]</scope>
    <source>
        <strain evidence="1 2">CGMCC 1.12976</strain>
    </source>
</reference>